<dbReference type="ExpressionAtlas" id="A0A178ULQ6">
    <property type="expression patterns" value="differential"/>
</dbReference>
<reference evidence="2" key="1">
    <citation type="journal article" date="2016" name="Proc. Natl. Acad. Sci. U.S.A.">
        <title>Chromosome-level assembly of Arabidopsis thaliana Ler reveals the extent of translocation and inversion polymorphisms.</title>
        <authorList>
            <person name="Zapata L."/>
            <person name="Ding J."/>
            <person name="Willing E.M."/>
            <person name="Hartwig B."/>
            <person name="Bezdan D."/>
            <person name="Jiao W.B."/>
            <person name="Patel V."/>
            <person name="Velikkakam James G."/>
            <person name="Koornneef M."/>
            <person name="Ossowski S."/>
            <person name="Schneeberger K."/>
        </authorList>
    </citation>
    <scope>NUCLEOTIDE SEQUENCE [LARGE SCALE GENOMIC DNA]</scope>
    <source>
        <strain evidence="2">cv. Landsberg erecta</strain>
    </source>
</reference>
<proteinExistence type="predicted"/>
<protein>
    <submittedName>
        <fullName evidence="1">Uncharacterized protein</fullName>
    </submittedName>
</protein>
<dbReference type="EMBL" id="LUHQ01000005">
    <property type="protein sequence ID" value="OAO94257.1"/>
    <property type="molecule type" value="Genomic_DNA"/>
</dbReference>
<evidence type="ECO:0000313" key="2">
    <source>
        <dbReference type="Proteomes" id="UP000078284"/>
    </source>
</evidence>
<dbReference type="AlphaFoldDB" id="A0A178ULQ6"/>
<accession>A0A178ULQ6</accession>
<gene>
    <name evidence="1" type="ordered locus">AXX17_At5g33440</name>
</gene>
<sequence>MKKAMMTQTLTVPATQVSKTQEEEEVYRVAIDDDETFQNSAPRNQQRIRLIWSQQVGVEVVHKDLGEAHKFLLEVVHEEIVEDNLLKQLYKTLLLVIENFNDKVFNNFVPMLLTKMITMNLKRQKRYLLR</sequence>
<dbReference type="Proteomes" id="UP000078284">
    <property type="component" value="Chromosome 5"/>
</dbReference>
<organism evidence="1 2">
    <name type="scientific">Arabidopsis thaliana</name>
    <name type="common">Mouse-ear cress</name>
    <dbReference type="NCBI Taxonomy" id="3702"/>
    <lineage>
        <taxon>Eukaryota</taxon>
        <taxon>Viridiplantae</taxon>
        <taxon>Streptophyta</taxon>
        <taxon>Embryophyta</taxon>
        <taxon>Tracheophyta</taxon>
        <taxon>Spermatophyta</taxon>
        <taxon>Magnoliopsida</taxon>
        <taxon>eudicotyledons</taxon>
        <taxon>Gunneridae</taxon>
        <taxon>Pentapetalae</taxon>
        <taxon>rosids</taxon>
        <taxon>malvids</taxon>
        <taxon>Brassicales</taxon>
        <taxon>Brassicaceae</taxon>
        <taxon>Camelineae</taxon>
        <taxon>Arabidopsis</taxon>
    </lineage>
</organism>
<name>A0A178ULQ6_ARATH</name>
<evidence type="ECO:0000313" key="1">
    <source>
        <dbReference type="EMBL" id="OAO94257.1"/>
    </source>
</evidence>
<comment type="caution">
    <text evidence="1">The sequence shown here is derived from an EMBL/GenBank/DDBJ whole genome shotgun (WGS) entry which is preliminary data.</text>
</comment>